<evidence type="ECO:0000259" key="1">
    <source>
        <dbReference type="PROSITE" id="PS50987"/>
    </source>
</evidence>
<dbReference type="InterPro" id="IPR036390">
    <property type="entry name" value="WH_DNA-bd_sf"/>
</dbReference>
<dbReference type="PROSITE" id="PS50987">
    <property type="entry name" value="HTH_ARSR_2"/>
    <property type="match status" value="1"/>
</dbReference>
<dbReference type="AlphaFoldDB" id="A0AAW4PLH5"/>
<dbReference type="InterPro" id="IPR011991">
    <property type="entry name" value="ArsR-like_HTH"/>
</dbReference>
<sequence>MSFRQITGRNGDALCISPAVLADTVTTLGLYIDAHEHLRFAANPFVVGDSVVKSRYKIVRLLHAVDSELCVCEFSPPLSVSDSAISHALSQLTDSGLIKRYEENWRKYETTQRTTALMAAIDGSRL</sequence>
<accession>A0AAW4PLH5</accession>
<evidence type="ECO:0000313" key="3">
    <source>
        <dbReference type="Proteomes" id="UP001430455"/>
    </source>
</evidence>
<comment type="caution">
    <text evidence="2">The sequence shown here is derived from an EMBL/GenBank/DDBJ whole genome shotgun (WGS) entry which is preliminary data.</text>
</comment>
<dbReference type="SMART" id="SM00418">
    <property type="entry name" value="HTH_ARSR"/>
    <property type="match status" value="1"/>
</dbReference>
<evidence type="ECO:0000313" key="2">
    <source>
        <dbReference type="EMBL" id="MBX0298210.1"/>
    </source>
</evidence>
<dbReference type="EMBL" id="RKLT01000044">
    <property type="protein sequence ID" value="MBX0298210.1"/>
    <property type="molecule type" value="Genomic_DNA"/>
</dbReference>
<dbReference type="SUPFAM" id="SSF46785">
    <property type="entry name" value="Winged helix' DNA-binding domain"/>
    <property type="match status" value="1"/>
</dbReference>
<gene>
    <name evidence="2" type="ORF">EGH23_25455</name>
</gene>
<dbReference type="CDD" id="cd00090">
    <property type="entry name" value="HTH_ARSR"/>
    <property type="match status" value="1"/>
</dbReference>
<feature type="domain" description="HTH arsR-type" evidence="1">
    <location>
        <begin position="35"/>
        <end position="126"/>
    </location>
</feature>
<reference evidence="2 3" key="1">
    <citation type="submission" date="2021-06" db="EMBL/GenBank/DDBJ databases">
        <title>Halomicroarcula sp. a new haloarchaeum isolated from saline soil.</title>
        <authorList>
            <person name="Duran-Viseras A."/>
            <person name="Sanchez-Porro C."/>
            <person name="Ventosa A."/>
        </authorList>
    </citation>
    <scope>NUCLEOTIDE SEQUENCE [LARGE SCALE GENOMIC DNA]</scope>
    <source>
        <strain evidence="2 3">F27</strain>
    </source>
</reference>
<dbReference type="InterPro" id="IPR036388">
    <property type="entry name" value="WH-like_DNA-bd_sf"/>
</dbReference>
<proteinExistence type="predicted"/>
<protein>
    <submittedName>
        <fullName evidence="2">ArsR family transcriptional regulator</fullName>
    </submittedName>
</protein>
<dbReference type="Pfam" id="PF01022">
    <property type="entry name" value="HTH_5"/>
    <property type="match status" value="1"/>
</dbReference>
<dbReference type="GO" id="GO:0003700">
    <property type="term" value="F:DNA-binding transcription factor activity"/>
    <property type="evidence" value="ECO:0007669"/>
    <property type="project" value="InterPro"/>
</dbReference>
<name>A0AAW4PLH5_9EURY</name>
<dbReference type="Proteomes" id="UP001430455">
    <property type="component" value="Unassembled WGS sequence"/>
</dbReference>
<dbReference type="Gene3D" id="1.10.10.10">
    <property type="entry name" value="Winged helix-like DNA-binding domain superfamily/Winged helix DNA-binding domain"/>
    <property type="match status" value="1"/>
</dbReference>
<dbReference type="InterPro" id="IPR001845">
    <property type="entry name" value="HTH_ArsR_DNA-bd_dom"/>
</dbReference>
<organism evidence="2 3">
    <name type="scientific">Haloarcula nitratireducens</name>
    <dbReference type="NCBI Taxonomy" id="2487749"/>
    <lineage>
        <taxon>Archaea</taxon>
        <taxon>Methanobacteriati</taxon>
        <taxon>Methanobacteriota</taxon>
        <taxon>Stenosarchaea group</taxon>
        <taxon>Halobacteria</taxon>
        <taxon>Halobacteriales</taxon>
        <taxon>Haloarculaceae</taxon>
        <taxon>Haloarcula</taxon>
    </lineage>
</organism>
<keyword evidence="3" id="KW-1185">Reference proteome</keyword>